<feature type="region of interest" description="Disordered" evidence="1">
    <location>
        <begin position="28"/>
        <end position="52"/>
    </location>
</feature>
<dbReference type="InParanoid" id="C3YY44"/>
<protein>
    <submittedName>
        <fullName evidence="2">Uncharacterized protein</fullName>
    </submittedName>
</protein>
<dbReference type="EMBL" id="GG666563">
    <property type="protein sequence ID" value="EEN55003.1"/>
    <property type="molecule type" value="Genomic_DNA"/>
</dbReference>
<reference evidence="2" key="1">
    <citation type="journal article" date="2008" name="Nature">
        <title>The amphioxus genome and the evolution of the chordate karyotype.</title>
        <authorList>
            <consortium name="US DOE Joint Genome Institute (JGI-PGF)"/>
            <person name="Putnam N.H."/>
            <person name="Butts T."/>
            <person name="Ferrier D.E.K."/>
            <person name="Furlong R.F."/>
            <person name="Hellsten U."/>
            <person name="Kawashima T."/>
            <person name="Robinson-Rechavi M."/>
            <person name="Shoguchi E."/>
            <person name="Terry A."/>
            <person name="Yu J.-K."/>
            <person name="Benito-Gutierrez E.L."/>
            <person name="Dubchak I."/>
            <person name="Garcia-Fernandez J."/>
            <person name="Gibson-Brown J.J."/>
            <person name="Grigoriev I.V."/>
            <person name="Horton A.C."/>
            <person name="de Jong P.J."/>
            <person name="Jurka J."/>
            <person name="Kapitonov V.V."/>
            <person name="Kohara Y."/>
            <person name="Kuroki Y."/>
            <person name="Lindquist E."/>
            <person name="Lucas S."/>
            <person name="Osoegawa K."/>
            <person name="Pennacchio L.A."/>
            <person name="Salamov A.A."/>
            <person name="Satou Y."/>
            <person name="Sauka-Spengler T."/>
            <person name="Schmutz J."/>
            <person name="Shin-I T."/>
            <person name="Toyoda A."/>
            <person name="Bronner-Fraser M."/>
            <person name="Fujiyama A."/>
            <person name="Holland L.Z."/>
            <person name="Holland P.W.H."/>
            <person name="Satoh N."/>
            <person name="Rokhsar D.S."/>
        </authorList>
    </citation>
    <scope>NUCLEOTIDE SEQUENCE [LARGE SCALE GENOMIC DNA]</scope>
    <source>
        <strain evidence="2">S238N-H82</strain>
        <tissue evidence="2">Testes</tissue>
    </source>
</reference>
<gene>
    <name evidence="2" type="ORF">BRAFLDRAFT_79924</name>
</gene>
<evidence type="ECO:0000313" key="2">
    <source>
        <dbReference type="EMBL" id="EEN55003.1"/>
    </source>
</evidence>
<accession>C3YY44</accession>
<sequence length="171" mass="19217">MSTATKMTAQMRASTETTVWMIIQTSTASELGDSPDQHRHRGVNSDQHSPSCTGELQPLDCYGLVNDVLKKELKQQFVTHYADQFAADPMEGRDKIDMSLFKLKTDNLNANWPLGAMDSIANNRAVITQNWEKTKIQEAVVDKARASDFFIFCKCSVNKDNHFGLPPQCFI</sequence>
<dbReference type="AlphaFoldDB" id="C3YY44"/>
<evidence type="ECO:0000256" key="1">
    <source>
        <dbReference type="SAM" id="MobiDB-lite"/>
    </source>
</evidence>
<organism>
    <name type="scientific">Branchiostoma floridae</name>
    <name type="common">Florida lancelet</name>
    <name type="synonym">Amphioxus</name>
    <dbReference type="NCBI Taxonomy" id="7739"/>
    <lineage>
        <taxon>Eukaryota</taxon>
        <taxon>Metazoa</taxon>
        <taxon>Chordata</taxon>
        <taxon>Cephalochordata</taxon>
        <taxon>Leptocardii</taxon>
        <taxon>Amphioxiformes</taxon>
        <taxon>Branchiostomatidae</taxon>
        <taxon>Branchiostoma</taxon>
    </lineage>
</organism>
<proteinExistence type="predicted"/>
<name>C3YY44_BRAFL</name>